<dbReference type="CDD" id="cd04059">
    <property type="entry name" value="Peptidases_S8_Protein_convertases_Kexins_Furin-like"/>
    <property type="match status" value="1"/>
</dbReference>
<evidence type="ECO:0000256" key="11">
    <source>
        <dbReference type="PROSITE-ProRule" id="PRU01240"/>
    </source>
</evidence>
<evidence type="ECO:0000256" key="3">
    <source>
        <dbReference type="ARBA" id="ARBA00022685"/>
    </source>
</evidence>
<dbReference type="InterPro" id="IPR015500">
    <property type="entry name" value="Peptidase_S8_subtilisin-rel"/>
</dbReference>
<evidence type="ECO:0000256" key="12">
    <source>
        <dbReference type="SAM" id="SignalP"/>
    </source>
</evidence>
<dbReference type="PROSITE" id="PS00137">
    <property type="entry name" value="SUBTILASE_HIS"/>
    <property type="match status" value="1"/>
</dbReference>
<dbReference type="SUPFAM" id="SSF49785">
    <property type="entry name" value="Galactose-binding domain-like"/>
    <property type="match status" value="1"/>
</dbReference>
<evidence type="ECO:0000256" key="6">
    <source>
        <dbReference type="ARBA" id="ARBA00022825"/>
    </source>
</evidence>
<proteinExistence type="inferred from homology"/>
<keyword evidence="4 12" id="KW-0732">Signal</keyword>
<keyword evidence="8" id="KW-1015">Disulfide bond</keyword>
<dbReference type="OrthoDB" id="300641at2759"/>
<keyword evidence="3" id="KW-0165">Cleavage on pair of basic residues</keyword>
<keyword evidence="6 11" id="KW-0720">Serine protease</keyword>
<dbReference type="Pfam" id="PF00082">
    <property type="entry name" value="Peptidase_S8"/>
    <property type="match status" value="1"/>
</dbReference>
<name>A0A8S1F3R6_9PELO</name>
<dbReference type="Pfam" id="PF16470">
    <property type="entry name" value="S8_pro-domain"/>
    <property type="match status" value="1"/>
</dbReference>
<evidence type="ECO:0000256" key="10">
    <source>
        <dbReference type="PIRSR" id="PIRSR615500-1"/>
    </source>
</evidence>
<keyword evidence="2 11" id="KW-0645">Protease</keyword>
<dbReference type="PROSITE" id="PS51829">
    <property type="entry name" value="P_HOMO_B"/>
    <property type="match status" value="1"/>
</dbReference>
<dbReference type="InterPro" id="IPR008979">
    <property type="entry name" value="Galactose-bd-like_sf"/>
</dbReference>
<evidence type="ECO:0000256" key="4">
    <source>
        <dbReference type="ARBA" id="ARBA00022729"/>
    </source>
</evidence>
<evidence type="ECO:0000259" key="13">
    <source>
        <dbReference type="PROSITE" id="PS51829"/>
    </source>
</evidence>
<dbReference type="InterPro" id="IPR023827">
    <property type="entry name" value="Peptidase_S8_Asp-AS"/>
</dbReference>
<evidence type="ECO:0000313" key="15">
    <source>
        <dbReference type="Proteomes" id="UP000494206"/>
    </source>
</evidence>
<keyword evidence="5 11" id="KW-0378">Hydrolase</keyword>
<feature type="domain" description="P/Homo B" evidence="13">
    <location>
        <begin position="418"/>
        <end position="542"/>
    </location>
</feature>
<dbReference type="FunFam" id="3.40.50.200:FF:000021">
    <property type="entry name" value="Proprotein convertase subtilisin/kexin type 5a"/>
    <property type="match status" value="1"/>
</dbReference>
<dbReference type="PANTHER" id="PTHR42884:SF33">
    <property type="entry name" value="ENDOPROTEASE AEX-5"/>
    <property type="match status" value="1"/>
</dbReference>
<feature type="active site" description="Charge relay system" evidence="10 11">
    <location>
        <position position="342"/>
    </location>
</feature>
<keyword evidence="9" id="KW-0325">Glycoprotein</keyword>
<organism evidence="14 15">
    <name type="scientific">Caenorhabditis bovis</name>
    <dbReference type="NCBI Taxonomy" id="2654633"/>
    <lineage>
        <taxon>Eukaryota</taxon>
        <taxon>Metazoa</taxon>
        <taxon>Ecdysozoa</taxon>
        <taxon>Nematoda</taxon>
        <taxon>Chromadorea</taxon>
        <taxon>Rhabditida</taxon>
        <taxon>Rhabditina</taxon>
        <taxon>Rhabditomorpha</taxon>
        <taxon>Rhabditoidea</taxon>
        <taxon>Rhabditidae</taxon>
        <taxon>Peloderinae</taxon>
        <taxon>Caenorhabditis</taxon>
    </lineage>
</organism>
<feature type="signal peptide" evidence="12">
    <location>
        <begin position="1"/>
        <end position="16"/>
    </location>
</feature>
<accession>A0A8S1F3R6</accession>
<dbReference type="InterPro" id="IPR034182">
    <property type="entry name" value="Kexin/furin"/>
</dbReference>
<dbReference type="GO" id="GO:0005802">
    <property type="term" value="C:trans-Golgi network"/>
    <property type="evidence" value="ECO:0007669"/>
    <property type="project" value="TreeGrafter"/>
</dbReference>
<feature type="chain" id="PRO_5035873280" description="P/Homo B domain-containing protein" evidence="12">
    <location>
        <begin position="17"/>
        <end position="543"/>
    </location>
</feature>
<dbReference type="GO" id="GO:0004252">
    <property type="term" value="F:serine-type endopeptidase activity"/>
    <property type="evidence" value="ECO:0007669"/>
    <property type="project" value="UniProtKB-UniRule"/>
</dbReference>
<evidence type="ECO:0000256" key="1">
    <source>
        <dbReference type="ARBA" id="ARBA00005325"/>
    </source>
</evidence>
<feature type="active site" description="Charge relay system" evidence="10 11">
    <location>
        <position position="134"/>
    </location>
</feature>
<keyword evidence="15" id="KW-1185">Reference proteome</keyword>
<gene>
    <name evidence="14" type="ORF">CBOVIS_LOCUS9401</name>
</gene>
<keyword evidence="7" id="KW-0865">Zymogen</keyword>
<evidence type="ECO:0000256" key="8">
    <source>
        <dbReference type="ARBA" id="ARBA00023157"/>
    </source>
</evidence>
<sequence>MILIFFLLSIAKICICFDDEFLAKIGDVENAELIAKLNGFEIERKLQSYDDLFICRQRHHRKKRAIEDEIVEQLMLSQQIELIEKLRKFRRCKRKAFMAGKLPTHVWNLQPSMRIREAWKAGFNATQVTVAIVDDGVDVEHVDLRHSFTPDVSFDFVNFANLPVPRRKSKDSQHGTQCAGLVSMMGHQCGLGVGHGANLGGIRLLGSELLDDALEGDALAFKKDHIDVYSISWGPRDDGTSAEKPQKFTADAIEFGARKGRRGLGNVFVWASGNGGRNGDNCALDGYVNNEYTLSFGVVNADGSSASYAEGCSAVIAAVSGGDAAIATTGFNQTCASISGSSAGAAIAAGVIALAIQANPSMSQRDIQHLIAIASNPDAIRNVEWHRNGAGYRFNSHVGFGLLDAEKMVRLAKHWVGIGPELACREDLVQTNITAFHSIELGVPFNGCSVGHIERVVVAMSLIHSRRGQLSVWLRSPTGTVSRLLAPRPLDDQANLLNWQFVSTHFFGESPEGDWSVLVSSETPLQFRVENLSLKVAGSRIYK</sequence>
<dbReference type="Gene3D" id="2.60.120.260">
    <property type="entry name" value="Galactose-binding domain-like"/>
    <property type="match status" value="1"/>
</dbReference>
<dbReference type="InterPro" id="IPR002884">
    <property type="entry name" value="P_dom"/>
</dbReference>
<dbReference type="AlphaFoldDB" id="A0A8S1F3R6"/>
<feature type="active site" description="Charge relay system" evidence="10 11">
    <location>
        <position position="174"/>
    </location>
</feature>
<evidence type="ECO:0000256" key="7">
    <source>
        <dbReference type="ARBA" id="ARBA00023145"/>
    </source>
</evidence>
<dbReference type="PROSITE" id="PS00136">
    <property type="entry name" value="SUBTILASE_ASP"/>
    <property type="match status" value="1"/>
</dbReference>
<dbReference type="InterPro" id="IPR036852">
    <property type="entry name" value="Peptidase_S8/S53_dom_sf"/>
</dbReference>
<dbReference type="InterPro" id="IPR000209">
    <property type="entry name" value="Peptidase_S8/S53_dom"/>
</dbReference>
<dbReference type="Pfam" id="PF01483">
    <property type="entry name" value="P_proprotein"/>
    <property type="match status" value="1"/>
</dbReference>
<dbReference type="PROSITE" id="PS51892">
    <property type="entry name" value="SUBTILASE"/>
    <property type="match status" value="1"/>
</dbReference>
<dbReference type="EMBL" id="CADEPM010000006">
    <property type="protein sequence ID" value="CAB3407475.1"/>
    <property type="molecule type" value="Genomic_DNA"/>
</dbReference>
<reference evidence="14 15" key="1">
    <citation type="submission" date="2020-04" db="EMBL/GenBank/DDBJ databases">
        <authorList>
            <person name="Laetsch R D."/>
            <person name="Stevens L."/>
            <person name="Kumar S."/>
            <person name="Blaxter L. M."/>
        </authorList>
    </citation>
    <scope>NUCLEOTIDE SEQUENCE [LARGE SCALE GENOMIC DNA]</scope>
</reference>
<dbReference type="PANTHER" id="PTHR42884">
    <property type="entry name" value="PROPROTEIN CONVERTASE SUBTILISIN/KEXIN-RELATED"/>
    <property type="match status" value="1"/>
</dbReference>
<evidence type="ECO:0000256" key="2">
    <source>
        <dbReference type="ARBA" id="ARBA00022670"/>
    </source>
</evidence>
<dbReference type="Gene3D" id="3.40.50.200">
    <property type="entry name" value="Peptidase S8/S53 domain"/>
    <property type="match status" value="1"/>
</dbReference>
<dbReference type="GO" id="GO:0016485">
    <property type="term" value="P:protein processing"/>
    <property type="evidence" value="ECO:0007669"/>
    <property type="project" value="TreeGrafter"/>
</dbReference>
<evidence type="ECO:0000256" key="9">
    <source>
        <dbReference type="ARBA" id="ARBA00023180"/>
    </source>
</evidence>
<dbReference type="SUPFAM" id="SSF52743">
    <property type="entry name" value="Subtilisin-like"/>
    <property type="match status" value="1"/>
</dbReference>
<dbReference type="GO" id="GO:0000139">
    <property type="term" value="C:Golgi membrane"/>
    <property type="evidence" value="ECO:0007669"/>
    <property type="project" value="TreeGrafter"/>
</dbReference>
<comment type="similarity">
    <text evidence="1">Belongs to the peptidase S8 family. Furin subfamily.</text>
</comment>
<evidence type="ECO:0000313" key="14">
    <source>
        <dbReference type="EMBL" id="CAB3407475.1"/>
    </source>
</evidence>
<dbReference type="InterPro" id="IPR032815">
    <property type="entry name" value="S8_pro-domain"/>
</dbReference>
<dbReference type="PRINTS" id="PR00723">
    <property type="entry name" value="SUBTILISIN"/>
</dbReference>
<dbReference type="Proteomes" id="UP000494206">
    <property type="component" value="Unassembled WGS sequence"/>
</dbReference>
<comment type="caution">
    <text evidence="14">The sequence shown here is derived from an EMBL/GenBank/DDBJ whole genome shotgun (WGS) entry which is preliminary data.</text>
</comment>
<dbReference type="InterPro" id="IPR022398">
    <property type="entry name" value="Peptidase_S8_His-AS"/>
</dbReference>
<evidence type="ECO:0000256" key="5">
    <source>
        <dbReference type="ARBA" id="ARBA00022801"/>
    </source>
</evidence>
<protein>
    <recommendedName>
        <fullName evidence="13">P/Homo B domain-containing protein</fullName>
    </recommendedName>
</protein>